<dbReference type="EMBL" id="JBAJEX010000001">
    <property type="protein sequence ID" value="MEO1765938.1"/>
    <property type="molecule type" value="Genomic_DNA"/>
</dbReference>
<dbReference type="InterPro" id="IPR008258">
    <property type="entry name" value="Transglycosylase_SLT_dom_1"/>
</dbReference>
<keyword evidence="5 7" id="KW-0456">Lyase</keyword>
<dbReference type="InterPro" id="IPR023346">
    <property type="entry name" value="Lysozyme-like_dom_sf"/>
</dbReference>
<comment type="subcellular location">
    <subcellularLocation>
        <location evidence="7">Cell outer membrane</location>
        <topology evidence="7">Peripheral membrane protein</topology>
    </subcellularLocation>
    <text evidence="7">Attached to the inner leaflet of the outer membrane.</text>
</comment>
<dbReference type="SMART" id="SM00062">
    <property type="entry name" value="PBPb"/>
    <property type="match status" value="1"/>
</dbReference>
<comment type="caution">
    <text evidence="7">Lacks conserved residue(s) required for the propagation of feature annotation.</text>
</comment>
<comment type="function">
    <text evidence="7">Murein-degrading enzyme that degrades murein glycan strands and insoluble, high-molecular weight murein sacculi, with the concomitant formation of a 1,6-anhydromuramoyl product. Lytic transglycosylases (LTs) play an integral role in the metabolism of the peptidoglycan (PG) sacculus. Their lytic action creates space within the PG sacculus to allow for its expansion as well as for the insertion of various structures such as secretion systems and flagella.</text>
</comment>
<dbReference type="Gene3D" id="3.40.190.10">
    <property type="entry name" value="Periplasmic binding protein-like II"/>
    <property type="match status" value="2"/>
</dbReference>
<comment type="similarity">
    <text evidence="7">In the C-terminal section; belongs to the transglycosylase Slt family.</text>
</comment>
<reference evidence="9 10" key="1">
    <citation type="submission" date="2024-02" db="EMBL/GenBank/DDBJ databases">
        <title>New thermophilic sulfur-oxidizing bacteria from a hot springs of the Uzon caldera (Kamchatka, Russia).</title>
        <authorList>
            <person name="Dukat A.M."/>
            <person name="Elcheninov A.G."/>
            <person name="Frolov E.N."/>
        </authorList>
    </citation>
    <scope>NUCLEOTIDE SEQUENCE [LARGE SCALE GENOMIC DNA]</scope>
    <source>
        <strain evidence="9 10">AK1</strain>
    </source>
</reference>
<comment type="catalytic activity">
    <reaction evidence="7">
        <text>Exolytic cleavage of the (1-&gt;4)-beta-glycosidic linkage between N-acetylmuramic acid (MurNAc) and N-acetylglucosamine (GlcNAc) residues in peptidoglycan, from either the reducing or the non-reducing ends of the peptidoglycan chains, with concomitant formation of a 1,6-anhydrobond in the MurNAc residue.</text>
        <dbReference type="EC" id="4.2.2.n1"/>
    </reaction>
</comment>
<name>A0ABV0EB98_9BURK</name>
<evidence type="ECO:0000256" key="5">
    <source>
        <dbReference type="ARBA" id="ARBA00023239"/>
    </source>
</evidence>
<accession>A0ABV0EB98</accession>
<dbReference type="CDD" id="cd13403">
    <property type="entry name" value="MLTF-like"/>
    <property type="match status" value="1"/>
</dbReference>
<keyword evidence="3 7" id="KW-0472">Membrane</keyword>
<dbReference type="Proteomes" id="UP001482231">
    <property type="component" value="Unassembled WGS sequence"/>
</dbReference>
<keyword evidence="10" id="KW-1185">Reference proteome</keyword>
<evidence type="ECO:0000256" key="7">
    <source>
        <dbReference type="HAMAP-Rule" id="MF_02016"/>
    </source>
</evidence>
<evidence type="ECO:0000256" key="1">
    <source>
        <dbReference type="ARBA" id="ARBA00007734"/>
    </source>
</evidence>
<comment type="similarity">
    <text evidence="1">Belongs to the transglycosylase Slt family.</text>
</comment>
<comment type="caution">
    <text evidence="9">The sequence shown here is derived from an EMBL/GenBank/DDBJ whole genome shotgun (WGS) entry which is preliminary data.</text>
</comment>
<sequence>MRGLALFGFCLVLAACGRGPEPLKPVRETGELVVVSRNGPTTYYEDADGNPIGPEHDLAQMFADELGLRLRWIVVPFPDVLPTLTAGQAHLAAAGLTITDERKKRVLFGPPYQTVREELVYHRDAPRPKSLADVIGKRLQVVAGSSYVETLRRVQRKYPGLAWEEVPDHDSEELLRRVAEGEIDYVIADSHIVLLAQRYYPQLAVAFDVGPPEELAWAFAKDGDAWLYRKAVEFFARIRRDGTLTRLLDRYYGHIERLEPADVIEFLARMNRVLPKYRALFQQAQEITGLDWRLLAALGYQESKWDPLATSPTNVRGIMMLTEQTADHMGVADRLDPAQSIIAGAKYLLSLKEALPARIPEPDRTWMALAAYNVGLGHLEDARILATRQGLSPDAWADLKKTLPLLARAKWHATVKHGYARGGEAVILTENIRTYYDILLKFQPAYKPPLSPFGQNHQEVRLSRR</sequence>
<feature type="domain" description="Solute-binding protein family 3/N-terminal" evidence="8">
    <location>
        <begin position="31"/>
        <end position="255"/>
    </location>
</feature>
<dbReference type="SUPFAM" id="SSF53850">
    <property type="entry name" value="Periplasmic binding protein-like II"/>
    <property type="match status" value="1"/>
</dbReference>
<dbReference type="Pfam" id="PF00497">
    <property type="entry name" value="SBP_bac_3"/>
    <property type="match status" value="1"/>
</dbReference>
<comment type="similarity">
    <text evidence="7">In the N-terminal section; belongs to the bacterial solute-binding protein 3 family.</text>
</comment>
<dbReference type="InterPro" id="IPR000189">
    <property type="entry name" value="Transglyc_AS"/>
</dbReference>
<dbReference type="SUPFAM" id="SSF53955">
    <property type="entry name" value="Lysozyme-like"/>
    <property type="match status" value="1"/>
</dbReference>
<evidence type="ECO:0000256" key="3">
    <source>
        <dbReference type="ARBA" id="ARBA00023136"/>
    </source>
</evidence>
<keyword evidence="6 7" id="KW-0961">Cell wall biogenesis/degradation</keyword>
<dbReference type="InterPro" id="IPR001638">
    <property type="entry name" value="Solute-binding_3/MltF_N"/>
</dbReference>
<dbReference type="PROSITE" id="PS00922">
    <property type="entry name" value="TRANSGLYCOSYLASE"/>
    <property type="match status" value="1"/>
</dbReference>
<dbReference type="HAMAP" id="MF_02016">
    <property type="entry name" value="MltF"/>
    <property type="match status" value="1"/>
</dbReference>
<dbReference type="InterPro" id="IPR023703">
    <property type="entry name" value="MltF"/>
</dbReference>
<dbReference type="PANTHER" id="PTHR35936">
    <property type="entry name" value="MEMBRANE-BOUND LYTIC MUREIN TRANSGLYCOSYLASE F"/>
    <property type="match status" value="1"/>
</dbReference>
<feature type="region of interest" description="LT domain" evidence="7">
    <location>
        <begin position="256"/>
        <end position="465"/>
    </location>
</feature>
<dbReference type="RefSeq" id="WP_347306532.1">
    <property type="nucleotide sequence ID" value="NZ_JBAJEX010000001.1"/>
</dbReference>
<protein>
    <recommendedName>
        <fullName evidence="7">Membrane-bound lytic murein transglycosylase F</fullName>
        <ecNumber evidence="7">4.2.2.n1</ecNumber>
    </recommendedName>
    <alternativeName>
        <fullName evidence="7">Murein lyase F</fullName>
    </alternativeName>
</protein>
<dbReference type="EC" id="4.2.2.n1" evidence="7"/>
<dbReference type="PROSITE" id="PS51257">
    <property type="entry name" value="PROKAR_LIPOPROTEIN"/>
    <property type="match status" value="1"/>
</dbReference>
<dbReference type="GO" id="GO:0016829">
    <property type="term" value="F:lyase activity"/>
    <property type="evidence" value="ECO:0007669"/>
    <property type="project" value="UniProtKB-KW"/>
</dbReference>
<feature type="active site" evidence="7">
    <location>
        <position position="302"/>
    </location>
</feature>
<dbReference type="Pfam" id="PF01464">
    <property type="entry name" value="SLT"/>
    <property type="match status" value="1"/>
</dbReference>
<proteinExistence type="inferred from homology"/>
<dbReference type="PANTHER" id="PTHR35936:SF32">
    <property type="entry name" value="MEMBRANE-BOUND LYTIC MUREIN TRANSGLYCOSYLASE F"/>
    <property type="match status" value="1"/>
</dbReference>
<keyword evidence="4 7" id="KW-0998">Cell outer membrane</keyword>
<dbReference type="Gene3D" id="1.10.530.10">
    <property type="match status" value="1"/>
</dbReference>
<dbReference type="CDD" id="cd01009">
    <property type="entry name" value="PBP2_YfhD_N"/>
    <property type="match status" value="1"/>
</dbReference>
<evidence type="ECO:0000256" key="6">
    <source>
        <dbReference type="ARBA" id="ARBA00023316"/>
    </source>
</evidence>
<evidence type="ECO:0000259" key="8">
    <source>
        <dbReference type="SMART" id="SM00062"/>
    </source>
</evidence>
<evidence type="ECO:0000313" key="9">
    <source>
        <dbReference type="EMBL" id="MEO1765938.1"/>
    </source>
</evidence>
<evidence type="ECO:0000256" key="4">
    <source>
        <dbReference type="ARBA" id="ARBA00023237"/>
    </source>
</evidence>
<organism evidence="9 10">
    <name type="scientific">Thiobacter aerophilum</name>
    <dbReference type="NCBI Taxonomy" id="3121275"/>
    <lineage>
        <taxon>Bacteria</taxon>
        <taxon>Pseudomonadati</taxon>
        <taxon>Pseudomonadota</taxon>
        <taxon>Betaproteobacteria</taxon>
        <taxon>Burkholderiales</taxon>
        <taxon>Thiobacteraceae</taxon>
        <taxon>Thiobacter</taxon>
    </lineage>
</organism>
<evidence type="ECO:0000313" key="10">
    <source>
        <dbReference type="Proteomes" id="UP001482231"/>
    </source>
</evidence>
<keyword evidence="2 7" id="KW-0732">Signal</keyword>
<gene>
    <name evidence="7 9" type="primary">mltF</name>
    <name evidence="9" type="ORF">V6E02_01715</name>
</gene>
<comment type="domain">
    <text evidence="7">The N-terminal domain does not have lytic activity and probably modulates enzymatic activity. The C-terminal domain is the catalytic active domain.</text>
</comment>
<evidence type="ECO:0000256" key="2">
    <source>
        <dbReference type="ARBA" id="ARBA00022729"/>
    </source>
</evidence>
<dbReference type="NCBIfam" id="NF008112">
    <property type="entry name" value="PRK10859.1"/>
    <property type="match status" value="1"/>
</dbReference>